<keyword evidence="1" id="KW-0472">Membrane</keyword>
<evidence type="ECO:0000256" key="1">
    <source>
        <dbReference type="SAM" id="Phobius"/>
    </source>
</evidence>
<accession>A0AAE4VMC2</accession>
<proteinExistence type="predicted"/>
<evidence type="ECO:0000313" key="3">
    <source>
        <dbReference type="Proteomes" id="UP001289135"/>
    </source>
</evidence>
<dbReference type="EMBL" id="JARGYU010000002">
    <property type="protein sequence ID" value="MDZ5761458.1"/>
    <property type="molecule type" value="Genomic_DNA"/>
</dbReference>
<protein>
    <recommendedName>
        <fullName evidence="4">DUF2066 domain-containing protein</fullName>
    </recommendedName>
</protein>
<sequence length="388" mass="45858">MKERNINLNFIIRQKLPNNKLFFIFLFFLLFVNNFIIISNLNAEYNIYDKKINDEITSINKDDAFIVRGIDVSVVTDLSEEAKSQAFIKAEHEATRILVSRITENKSLKINNDVILPMIKHKEIVWERITHNSYRAKLDIHFNPQAVQSFLNNKGIRYGTEYTPKIVIFPIVRSSKKYKLWTNSIWQSSISDYEDKIGLLKFTLRQWKITDLIDIDHITAMSAPYNKFIPILKNHSAENIIVIYIEDIINNNRVEINLRFLNHTSNKYKFISYTKKENENEIIFTERIIKNLLEKIDMLWKGIDEFHNNENYSSILFIKSKDWPLVEKNLNEIKEINKIEFKENLGYKNFDNIIINYTVPPIVLSSLLKEKNIKVENKNGKAYIILEN</sequence>
<keyword evidence="1" id="KW-0812">Transmembrane</keyword>
<comment type="caution">
    <text evidence="2">The sequence shown here is derived from an EMBL/GenBank/DDBJ whole genome shotgun (WGS) entry which is preliminary data.</text>
</comment>
<evidence type="ECO:0000313" key="2">
    <source>
        <dbReference type="EMBL" id="MDZ5761458.1"/>
    </source>
</evidence>
<organism evidence="2 3">
    <name type="scientific">Lyticum sinuosum</name>
    <dbReference type="NCBI Taxonomy" id="1332059"/>
    <lineage>
        <taxon>Bacteria</taxon>
        <taxon>Pseudomonadati</taxon>
        <taxon>Pseudomonadota</taxon>
        <taxon>Alphaproteobacteria</taxon>
        <taxon>Rickettsiales</taxon>
        <taxon>Lyticum</taxon>
    </lineage>
</organism>
<name>A0AAE4VMC2_9RICK</name>
<dbReference type="RefSeq" id="WP_322498881.1">
    <property type="nucleotide sequence ID" value="NZ_JARGYU010000002.1"/>
</dbReference>
<gene>
    <name evidence="2" type="ORF">Lyticum_00638</name>
</gene>
<dbReference type="Proteomes" id="UP001289135">
    <property type="component" value="Unassembled WGS sequence"/>
</dbReference>
<evidence type="ECO:0008006" key="4">
    <source>
        <dbReference type="Google" id="ProtNLM"/>
    </source>
</evidence>
<keyword evidence="1" id="KW-1133">Transmembrane helix</keyword>
<keyword evidence="3" id="KW-1185">Reference proteome</keyword>
<reference evidence="2" key="1">
    <citation type="submission" date="2023-02" db="EMBL/GenBank/DDBJ databases">
        <title>Host association and intracellularity evolved multiple times independently in the Rickettsiales.</title>
        <authorList>
            <person name="Castelli M."/>
            <person name="Nardi T."/>
            <person name="Gammuto L."/>
            <person name="Bellinzona G."/>
            <person name="Sabaneyeva E."/>
            <person name="Potekhin A."/>
            <person name="Serra V."/>
            <person name="Petroni G."/>
            <person name="Sassera D."/>
        </authorList>
    </citation>
    <scope>NUCLEOTIDE SEQUENCE</scope>
    <source>
        <strain evidence="2">USBL-36I1</strain>
    </source>
</reference>
<feature type="transmembrane region" description="Helical" evidence="1">
    <location>
        <begin position="21"/>
        <end position="41"/>
    </location>
</feature>
<dbReference type="AlphaFoldDB" id="A0AAE4VMC2"/>